<evidence type="ECO:0000256" key="1">
    <source>
        <dbReference type="ARBA" id="ARBA00022448"/>
    </source>
</evidence>
<evidence type="ECO:0000256" key="4">
    <source>
        <dbReference type="ARBA" id="ARBA00022982"/>
    </source>
</evidence>
<dbReference type="GO" id="GO:0020037">
    <property type="term" value="F:heme binding"/>
    <property type="evidence" value="ECO:0007669"/>
    <property type="project" value="InterPro"/>
</dbReference>
<dbReference type="EMBL" id="PYGF01000009">
    <property type="protein sequence ID" value="PSL02592.1"/>
    <property type="molecule type" value="Genomic_DNA"/>
</dbReference>
<dbReference type="InterPro" id="IPR036909">
    <property type="entry name" value="Cyt_c-like_dom_sf"/>
</dbReference>
<keyword evidence="3 6" id="KW-0479">Metal-binding</keyword>
<dbReference type="InterPro" id="IPR009056">
    <property type="entry name" value="Cyt_c-like_dom"/>
</dbReference>
<dbReference type="PROSITE" id="PS51007">
    <property type="entry name" value="CYTC"/>
    <property type="match status" value="1"/>
</dbReference>
<evidence type="ECO:0000256" key="2">
    <source>
        <dbReference type="ARBA" id="ARBA00022617"/>
    </source>
</evidence>
<evidence type="ECO:0000256" key="3">
    <source>
        <dbReference type="ARBA" id="ARBA00022723"/>
    </source>
</evidence>
<feature type="region of interest" description="Disordered" evidence="7">
    <location>
        <begin position="28"/>
        <end position="48"/>
    </location>
</feature>
<accession>A0A2P8DZE9</accession>
<comment type="PTM">
    <text evidence="6">Binds 1 heme c group covalently per subunit.</text>
</comment>
<dbReference type="AlphaFoldDB" id="A0A2P8DZE9"/>
<dbReference type="Gene3D" id="1.10.760.10">
    <property type="entry name" value="Cytochrome c-like domain"/>
    <property type="match status" value="1"/>
</dbReference>
<evidence type="ECO:0000313" key="10">
    <source>
        <dbReference type="EMBL" id="PSL02592.1"/>
    </source>
</evidence>
<feature type="binding site" description="covalent" evidence="6">
    <location>
        <position position="74"/>
    </location>
    <ligand>
        <name>heme c</name>
        <dbReference type="ChEBI" id="CHEBI:61717"/>
    </ligand>
</feature>
<name>A0A2P8DZE9_9BACT</name>
<comment type="caution">
    <text evidence="10">The sequence shown here is derived from an EMBL/GenBank/DDBJ whole genome shotgun (WGS) entry which is preliminary data.</text>
</comment>
<feature type="signal peptide" evidence="8">
    <location>
        <begin position="1"/>
        <end position="20"/>
    </location>
</feature>
<evidence type="ECO:0000256" key="7">
    <source>
        <dbReference type="SAM" id="MobiDB-lite"/>
    </source>
</evidence>
<dbReference type="SUPFAM" id="SSF46626">
    <property type="entry name" value="Cytochrome c"/>
    <property type="match status" value="1"/>
</dbReference>
<feature type="binding site" description="covalent" evidence="6">
    <location>
        <position position="70"/>
    </location>
    <ligand>
        <name>heme c</name>
        <dbReference type="ChEBI" id="CHEBI:61717"/>
    </ligand>
</feature>
<organism evidence="10 11">
    <name type="scientific">Cecembia rubra</name>
    <dbReference type="NCBI Taxonomy" id="1485585"/>
    <lineage>
        <taxon>Bacteria</taxon>
        <taxon>Pseudomonadati</taxon>
        <taxon>Bacteroidota</taxon>
        <taxon>Cytophagia</taxon>
        <taxon>Cytophagales</taxon>
        <taxon>Cyclobacteriaceae</taxon>
        <taxon>Cecembia</taxon>
    </lineage>
</organism>
<keyword evidence="11" id="KW-1185">Reference proteome</keyword>
<feature type="domain" description="Cytochrome c" evidence="9">
    <location>
        <begin position="49"/>
        <end position="141"/>
    </location>
</feature>
<dbReference type="Pfam" id="PF00034">
    <property type="entry name" value="Cytochrom_C"/>
    <property type="match status" value="1"/>
</dbReference>
<dbReference type="RefSeq" id="WP_106568149.1">
    <property type="nucleotide sequence ID" value="NZ_JAUVYL010000003.1"/>
</dbReference>
<dbReference type="PRINTS" id="PR00606">
    <property type="entry name" value="CYTCHROMECID"/>
</dbReference>
<dbReference type="GO" id="GO:0005506">
    <property type="term" value="F:iron ion binding"/>
    <property type="evidence" value="ECO:0007669"/>
    <property type="project" value="InterPro"/>
</dbReference>
<dbReference type="GO" id="GO:0009055">
    <property type="term" value="F:electron transfer activity"/>
    <property type="evidence" value="ECO:0007669"/>
    <property type="project" value="InterPro"/>
</dbReference>
<evidence type="ECO:0000259" key="9">
    <source>
        <dbReference type="PROSITE" id="PS51007"/>
    </source>
</evidence>
<proteinExistence type="predicted"/>
<sequence length="142" mass="14767">MKLIKSLSAGVIVLSAIAYSCGGGGSNSSESSSASSQPAPAASAPVSLEDKYKDDPVFVAGSAKAKESGCTACHMVERKIVGPSYADVAAKYDNTEANVAMLTEHVLNGFVGNWGEVPMPAHPHLAKEDVETIVKYVLLLKK</sequence>
<dbReference type="PROSITE" id="PS51257">
    <property type="entry name" value="PROKAR_LIPOPROTEIN"/>
    <property type="match status" value="1"/>
</dbReference>
<feature type="chain" id="PRO_5015119924" evidence="8">
    <location>
        <begin position="21"/>
        <end position="142"/>
    </location>
</feature>
<evidence type="ECO:0000256" key="6">
    <source>
        <dbReference type="PIRSR" id="PIRSR602324-1"/>
    </source>
</evidence>
<keyword evidence="1" id="KW-0813">Transport</keyword>
<keyword evidence="4" id="KW-0249">Electron transport</keyword>
<gene>
    <name evidence="10" type="ORF">CLV48_10961</name>
</gene>
<evidence type="ECO:0000256" key="8">
    <source>
        <dbReference type="SAM" id="SignalP"/>
    </source>
</evidence>
<keyword evidence="2 6" id="KW-0349">Heme</keyword>
<keyword evidence="8" id="KW-0732">Signal</keyword>
<reference evidence="10 11" key="1">
    <citation type="submission" date="2018-03" db="EMBL/GenBank/DDBJ databases">
        <title>Genomic Encyclopedia of Archaeal and Bacterial Type Strains, Phase II (KMG-II): from individual species to whole genera.</title>
        <authorList>
            <person name="Goeker M."/>
        </authorList>
    </citation>
    <scope>NUCLEOTIDE SEQUENCE [LARGE SCALE GENOMIC DNA]</scope>
    <source>
        <strain evidence="10 11">DSM 28057</strain>
    </source>
</reference>
<feature type="binding site" description="covalent" evidence="6">
    <location>
        <position position="119"/>
    </location>
    <ligand>
        <name>heme c</name>
        <dbReference type="ChEBI" id="CHEBI:61717"/>
    </ligand>
</feature>
<keyword evidence="5 6" id="KW-0408">Iron</keyword>
<protein>
    <submittedName>
        <fullName evidence="10">Cytochrome c</fullName>
    </submittedName>
</protein>
<dbReference type="InterPro" id="IPR002324">
    <property type="entry name" value="Cyt_c_ID"/>
</dbReference>
<evidence type="ECO:0000313" key="11">
    <source>
        <dbReference type="Proteomes" id="UP000240708"/>
    </source>
</evidence>
<dbReference type="OrthoDB" id="9814063at2"/>
<feature type="compositionally biased region" description="Low complexity" evidence="7">
    <location>
        <begin position="28"/>
        <end position="47"/>
    </location>
</feature>
<evidence type="ECO:0000256" key="5">
    <source>
        <dbReference type="ARBA" id="ARBA00023004"/>
    </source>
</evidence>
<dbReference type="Proteomes" id="UP000240708">
    <property type="component" value="Unassembled WGS sequence"/>
</dbReference>